<dbReference type="OrthoDB" id="3260303at2759"/>
<proteinExistence type="predicted"/>
<feature type="coiled-coil region" evidence="1">
    <location>
        <begin position="105"/>
        <end position="230"/>
    </location>
</feature>
<feature type="region of interest" description="Disordered" evidence="2">
    <location>
        <begin position="271"/>
        <end position="292"/>
    </location>
</feature>
<keyword evidence="4" id="KW-1185">Reference proteome</keyword>
<reference evidence="3 4" key="1">
    <citation type="submission" date="2019-02" db="EMBL/GenBank/DDBJ databases">
        <title>Genome sequencing of the rare red list fungi Bondarzewia mesenterica.</title>
        <authorList>
            <person name="Buettner E."/>
            <person name="Kellner H."/>
        </authorList>
    </citation>
    <scope>NUCLEOTIDE SEQUENCE [LARGE SCALE GENOMIC DNA]</scope>
    <source>
        <strain evidence="3 4">DSM 108281</strain>
    </source>
</reference>
<name>A0A4S4M7P4_9AGAM</name>
<evidence type="ECO:0008006" key="5">
    <source>
        <dbReference type="Google" id="ProtNLM"/>
    </source>
</evidence>
<dbReference type="EMBL" id="SGPL01000004">
    <property type="protein sequence ID" value="THH21346.1"/>
    <property type="molecule type" value="Genomic_DNA"/>
</dbReference>
<gene>
    <name evidence="3" type="ORF">EW146_g208</name>
</gene>
<keyword evidence="1" id="KW-0175">Coiled coil</keyword>
<evidence type="ECO:0000313" key="3">
    <source>
        <dbReference type="EMBL" id="THH21346.1"/>
    </source>
</evidence>
<accession>A0A4S4M7P4</accession>
<sequence>MSPIINPRVTVEDVPDDSFYGLPVANSSRIDLMTQLREAATTPTPLTELLQDPDAVRTLTKSSSREYHRRTTSPPRDGEGSRKGKEGGRRRTSAAAANSMLSLVLAEEERQVQHLKEMLRITGDRLEHEARRADQAESRATLVEVRAREANARAAAAEQAQHHSEIDAAKAREETKRYQMQLDTADRELRRVTADVVRLQRQKDEADEAAAKARDAARRWQSALRDLQAREEGREEGRRMAMFRRYDDGREDGWEEGRHEGWQAGRLEGFEEGRRQGREEGRDIGRKEERNLASKLYNRYPEERARYYDDRPRYIDERAAERVPSGKTEVGEILSRHDSVLNPMLFAKSQERIQQWAESTEESTRTPSPKPRPAWLRRTVTANP</sequence>
<protein>
    <recommendedName>
        <fullName evidence="5">Essential protein Yae1 N-terminal domain-containing protein</fullName>
    </recommendedName>
</protein>
<evidence type="ECO:0000256" key="1">
    <source>
        <dbReference type="SAM" id="Coils"/>
    </source>
</evidence>
<organism evidence="3 4">
    <name type="scientific">Bondarzewia mesenterica</name>
    <dbReference type="NCBI Taxonomy" id="1095465"/>
    <lineage>
        <taxon>Eukaryota</taxon>
        <taxon>Fungi</taxon>
        <taxon>Dikarya</taxon>
        <taxon>Basidiomycota</taxon>
        <taxon>Agaricomycotina</taxon>
        <taxon>Agaricomycetes</taxon>
        <taxon>Russulales</taxon>
        <taxon>Bondarzewiaceae</taxon>
        <taxon>Bondarzewia</taxon>
    </lineage>
</organism>
<evidence type="ECO:0000313" key="4">
    <source>
        <dbReference type="Proteomes" id="UP000310158"/>
    </source>
</evidence>
<feature type="region of interest" description="Disordered" evidence="2">
    <location>
        <begin position="352"/>
        <end position="384"/>
    </location>
</feature>
<dbReference type="AlphaFoldDB" id="A0A4S4M7P4"/>
<comment type="caution">
    <text evidence="3">The sequence shown here is derived from an EMBL/GenBank/DDBJ whole genome shotgun (WGS) entry which is preliminary data.</text>
</comment>
<evidence type="ECO:0000256" key="2">
    <source>
        <dbReference type="SAM" id="MobiDB-lite"/>
    </source>
</evidence>
<dbReference type="Proteomes" id="UP000310158">
    <property type="component" value="Unassembled WGS sequence"/>
</dbReference>
<feature type="region of interest" description="Disordered" evidence="2">
    <location>
        <begin position="43"/>
        <end position="95"/>
    </location>
</feature>
<feature type="compositionally biased region" description="Basic and acidic residues" evidence="2">
    <location>
        <begin position="76"/>
        <end position="89"/>
    </location>
</feature>